<accession>A0A926DUW6</accession>
<dbReference type="Gene3D" id="3.90.70.10">
    <property type="entry name" value="Cysteine proteinases"/>
    <property type="match status" value="1"/>
</dbReference>
<dbReference type="InterPro" id="IPR000668">
    <property type="entry name" value="Peptidase_C1A_C"/>
</dbReference>
<feature type="chain" id="PRO_5038973345" evidence="2">
    <location>
        <begin position="26"/>
        <end position="485"/>
    </location>
</feature>
<evidence type="ECO:0000256" key="1">
    <source>
        <dbReference type="ARBA" id="ARBA00008455"/>
    </source>
</evidence>
<dbReference type="PROSITE" id="PS00139">
    <property type="entry name" value="THIOL_PROTEASE_CYS"/>
    <property type="match status" value="1"/>
</dbReference>
<dbReference type="CDD" id="cd02619">
    <property type="entry name" value="Peptidase_C1"/>
    <property type="match status" value="1"/>
</dbReference>
<dbReference type="EMBL" id="JACRSQ010000011">
    <property type="protein sequence ID" value="MBC8543690.1"/>
    <property type="molecule type" value="Genomic_DNA"/>
</dbReference>
<dbReference type="PANTHER" id="PTHR12411">
    <property type="entry name" value="CYSTEINE PROTEASE FAMILY C1-RELATED"/>
    <property type="match status" value="1"/>
</dbReference>
<feature type="signal peptide" evidence="2">
    <location>
        <begin position="1"/>
        <end position="25"/>
    </location>
</feature>
<keyword evidence="5" id="KW-1185">Reference proteome</keyword>
<dbReference type="AlphaFoldDB" id="A0A926DUW6"/>
<sequence>MWISKENGFKIVMSLILCTALLVVPAPSPSASQESNSAQLQREVAIIAPVDPESDESAERMEVPKGNSDAQKIYYTDEDQKFNSISERPGSMLITLPSTYDSRQVGRVSSVKDQGALGTCWAFAALGAMESLLMPQEVYDFSEDHLSLNHGYALDQTTGGDYSIALASLAAWKGPVAESDDPYGDHETNPDAKVLKHLQEAIILDGNVPGIKEAVMKYGAVQSSVFSPNLEYTQGVSPFYNANTYGFYYNGQESTNHDILIVGWDDAYPKTNFSLEPEGDGAFICKNSWGESFGDGGYYYVSYYDRHIGNKAIAYTRLDEIGVYDTIYQYDELGWVGQIGYRKPSAHIANIFVANSNEALEAVSFYTLGENTDYAVYVAVNPLGTDFHGKVQVASGTIQNKGYHTIDLENEISLQAGESFAIIVEINTPGSSTPIAAEFEDDGVWAKDVTVGINESFMSYDGSIWMDVGESLGCNICLKAFTKQK</sequence>
<name>A0A926DUW6_9FIRM</name>
<dbReference type="SMART" id="SM00645">
    <property type="entry name" value="Pept_C1"/>
    <property type="match status" value="1"/>
</dbReference>
<proteinExistence type="inferred from homology"/>
<protein>
    <submittedName>
        <fullName evidence="4">Peptidase C1</fullName>
    </submittedName>
</protein>
<evidence type="ECO:0000259" key="3">
    <source>
        <dbReference type="SMART" id="SM00645"/>
    </source>
</evidence>
<organism evidence="4 5">
    <name type="scientific">Bianquea renquensis</name>
    <dbReference type="NCBI Taxonomy" id="2763661"/>
    <lineage>
        <taxon>Bacteria</taxon>
        <taxon>Bacillati</taxon>
        <taxon>Bacillota</taxon>
        <taxon>Clostridia</taxon>
        <taxon>Eubacteriales</taxon>
        <taxon>Bianqueaceae</taxon>
        <taxon>Bianquea</taxon>
    </lineage>
</organism>
<dbReference type="Pfam" id="PF00112">
    <property type="entry name" value="Peptidase_C1"/>
    <property type="match status" value="1"/>
</dbReference>
<keyword evidence="2" id="KW-0732">Signal</keyword>
<dbReference type="GO" id="GO:0006508">
    <property type="term" value="P:proteolysis"/>
    <property type="evidence" value="ECO:0007669"/>
    <property type="project" value="InterPro"/>
</dbReference>
<evidence type="ECO:0000313" key="4">
    <source>
        <dbReference type="EMBL" id="MBC8543690.1"/>
    </source>
</evidence>
<dbReference type="InterPro" id="IPR040528">
    <property type="entry name" value="Lectin-like"/>
</dbReference>
<dbReference type="Proteomes" id="UP000657006">
    <property type="component" value="Unassembled WGS sequence"/>
</dbReference>
<evidence type="ECO:0000256" key="2">
    <source>
        <dbReference type="SAM" id="SignalP"/>
    </source>
</evidence>
<gene>
    <name evidence="4" type="ORF">H8730_09045</name>
</gene>
<comment type="similarity">
    <text evidence="1">Belongs to the peptidase C1 family.</text>
</comment>
<dbReference type="SUPFAM" id="SSF54001">
    <property type="entry name" value="Cysteine proteinases"/>
    <property type="match status" value="1"/>
</dbReference>
<dbReference type="RefSeq" id="WP_177717904.1">
    <property type="nucleotide sequence ID" value="NZ_JACRSQ010000011.1"/>
</dbReference>
<feature type="domain" description="Peptidase C1A papain C-terminal" evidence="3">
    <location>
        <begin position="96"/>
        <end position="317"/>
    </location>
</feature>
<dbReference type="InterPro" id="IPR000169">
    <property type="entry name" value="Pept_cys_AS"/>
</dbReference>
<reference evidence="4" key="1">
    <citation type="submission" date="2020-08" db="EMBL/GenBank/DDBJ databases">
        <title>Genome public.</title>
        <authorList>
            <person name="Liu C."/>
            <person name="Sun Q."/>
        </authorList>
    </citation>
    <scope>NUCLEOTIDE SEQUENCE</scope>
    <source>
        <strain evidence="4">NSJ-32</strain>
    </source>
</reference>
<dbReference type="InterPro" id="IPR013128">
    <property type="entry name" value="Peptidase_C1A"/>
</dbReference>
<dbReference type="GO" id="GO:0008234">
    <property type="term" value="F:cysteine-type peptidase activity"/>
    <property type="evidence" value="ECO:0007669"/>
    <property type="project" value="InterPro"/>
</dbReference>
<dbReference type="InterPro" id="IPR038765">
    <property type="entry name" value="Papain-like_cys_pep_sf"/>
</dbReference>
<evidence type="ECO:0000313" key="5">
    <source>
        <dbReference type="Proteomes" id="UP000657006"/>
    </source>
</evidence>
<dbReference type="Pfam" id="PF18560">
    <property type="entry name" value="Lectin_like"/>
    <property type="match status" value="1"/>
</dbReference>
<comment type="caution">
    <text evidence="4">The sequence shown here is derived from an EMBL/GenBank/DDBJ whole genome shotgun (WGS) entry which is preliminary data.</text>
</comment>